<dbReference type="PANTHER" id="PTHR35201:SF4">
    <property type="entry name" value="BETA-PINACENE SYNTHASE-RELATED"/>
    <property type="match status" value="1"/>
</dbReference>
<dbReference type="SUPFAM" id="SSF48576">
    <property type="entry name" value="Terpenoid synthases"/>
    <property type="match status" value="1"/>
</dbReference>
<evidence type="ECO:0000313" key="3">
    <source>
        <dbReference type="EMBL" id="GAA3989356.1"/>
    </source>
</evidence>
<reference evidence="4" key="1">
    <citation type="journal article" date="2019" name="Int. J. Syst. Evol. Microbiol.">
        <title>The Global Catalogue of Microorganisms (GCM) 10K type strain sequencing project: providing services to taxonomists for standard genome sequencing and annotation.</title>
        <authorList>
            <consortium name="The Broad Institute Genomics Platform"/>
            <consortium name="The Broad Institute Genome Sequencing Center for Infectious Disease"/>
            <person name="Wu L."/>
            <person name="Ma J."/>
        </authorList>
    </citation>
    <scope>NUCLEOTIDE SEQUENCE [LARGE SCALE GENOMIC DNA]</scope>
    <source>
        <strain evidence="4">JCM 17342</strain>
    </source>
</reference>
<dbReference type="Pfam" id="PF19086">
    <property type="entry name" value="Terpene_syn_C_2"/>
    <property type="match status" value="1"/>
</dbReference>
<comment type="similarity">
    <text evidence="2">Belongs to the terpene synthase family.</text>
</comment>
<proteinExistence type="inferred from homology"/>
<dbReference type="EMBL" id="BAABAL010000004">
    <property type="protein sequence ID" value="GAA3989356.1"/>
    <property type="molecule type" value="Genomic_DNA"/>
</dbReference>
<dbReference type="InterPro" id="IPR034686">
    <property type="entry name" value="Terpene_cyclase-like_2"/>
</dbReference>
<keyword evidence="4" id="KW-1185">Reference proteome</keyword>
<sequence>MHPDGAWVRAQHEQWSGQRPGDVVEACLHIAPHVPAERVLELALLTTMFTGVDDLFEQADPHTGLAAYVAVIRAGRSPADGSPNLLEFGRVVERTRRAFGPQLYPRVVTAFEQWALCVASGAAAASGWDDLDSYLRFRRQDFGFDAMRVASEYGAGVDLTDLESSPLLDDLHTACYEHALFVNDLFSYRKEKQAGDGRNAVSVLVATEAMTPQDAINAVCERITAAENAFGTQARLLTRDGPELRADVVEYVRWWRQVLGGNIAWSLTTPRYNGVRHPAASSLPTHMVLHPERTEYRYATTVPS</sequence>
<keyword evidence="2" id="KW-0460">Magnesium</keyword>
<evidence type="ECO:0000313" key="4">
    <source>
        <dbReference type="Proteomes" id="UP001501747"/>
    </source>
</evidence>
<gene>
    <name evidence="3" type="ORF">GCM10022247_04880</name>
</gene>
<accession>A0ABP7QYE9</accession>
<dbReference type="PANTHER" id="PTHR35201">
    <property type="entry name" value="TERPENE SYNTHASE"/>
    <property type="match status" value="1"/>
</dbReference>
<dbReference type="Proteomes" id="UP001501747">
    <property type="component" value="Unassembled WGS sequence"/>
</dbReference>
<dbReference type="EC" id="4.2.3.-" evidence="2"/>
<organism evidence="3 4">
    <name type="scientific">Allokutzneria multivorans</name>
    <dbReference type="NCBI Taxonomy" id="1142134"/>
    <lineage>
        <taxon>Bacteria</taxon>
        <taxon>Bacillati</taxon>
        <taxon>Actinomycetota</taxon>
        <taxon>Actinomycetes</taxon>
        <taxon>Pseudonocardiales</taxon>
        <taxon>Pseudonocardiaceae</taxon>
        <taxon>Allokutzneria</taxon>
    </lineage>
</organism>
<keyword evidence="1 2" id="KW-0456">Lyase</keyword>
<evidence type="ECO:0000256" key="2">
    <source>
        <dbReference type="RuleBase" id="RU366034"/>
    </source>
</evidence>
<evidence type="ECO:0000256" key="1">
    <source>
        <dbReference type="ARBA" id="ARBA00023239"/>
    </source>
</evidence>
<comment type="caution">
    <text evidence="3">The sequence shown here is derived from an EMBL/GenBank/DDBJ whole genome shotgun (WGS) entry which is preliminary data.</text>
</comment>
<dbReference type="InterPro" id="IPR008949">
    <property type="entry name" value="Isoprenoid_synthase_dom_sf"/>
</dbReference>
<protein>
    <recommendedName>
        <fullName evidence="2">Terpene synthase</fullName>
        <ecNumber evidence="2">4.2.3.-</ecNumber>
    </recommendedName>
</protein>
<comment type="cofactor">
    <cofactor evidence="2">
        <name>Mg(2+)</name>
        <dbReference type="ChEBI" id="CHEBI:18420"/>
    </cofactor>
</comment>
<keyword evidence="2" id="KW-0479">Metal-binding</keyword>
<name>A0ABP7QYE9_9PSEU</name>
<dbReference type="Gene3D" id="1.10.600.10">
    <property type="entry name" value="Farnesyl Diphosphate Synthase"/>
    <property type="match status" value="1"/>
</dbReference>